<comment type="caution">
    <text evidence="1">The sequence shown here is derived from an EMBL/GenBank/DDBJ whole genome shotgun (WGS) entry which is preliminary data.</text>
</comment>
<dbReference type="Proteomes" id="UP000236291">
    <property type="component" value="Unassembled WGS sequence"/>
</dbReference>
<name>A0A2K3MW84_TRIPR</name>
<accession>A0A2K3MW84</accession>
<dbReference type="EMBL" id="ASHM01013083">
    <property type="protein sequence ID" value="PNX95055.1"/>
    <property type="molecule type" value="Genomic_DNA"/>
</dbReference>
<evidence type="ECO:0000313" key="2">
    <source>
        <dbReference type="Proteomes" id="UP000236291"/>
    </source>
</evidence>
<gene>
    <name evidence="1" type="ORF">L195_g018237</name>
</gene>
<sequence length="47" mass="5264">MKNGAGREQVAVFRDSRVAEENASRKSFSGQVREAPCFNLQKLCFNS</sequence>
<evidence type="ECO:0000313" key="1">
    <source>
        <dbReference type="EMBL" id="PNX95055.1"/>
    </source>
</evidence>
<protein>
    <submittedName>
        <fullName evidence="1">Uncharacterized protein</fullName>
    </submittedName>
</protein>
<organism evidence="1 2">
    <name type="scientific">Trifolium pratense</name>
    <name type="common">Red clover</name>
    <dbReference type="NCBI Taxonomy" id="57577"/>
    <lineage>
        <taxon>Eukaryota</taxon>
        <taxon>Viridiplantae</taxon>
        <taxon>Streptophyta</taxon>
        <taxon>Embryophyta</taxon>
        <taxon>Tracheophyta</taxon>
        <taxon>Spermatophyta</taxon>
        <taxon>Magnoliopsida</taxon>
        <taxon>eudicotyledons</taxon>
        <taxon>Gunneridae</taxon>
        <taxon>Pentapetalae</taxon>
        <taxon>rosids</taxon>
        <taxon>fabids</taxon>
        <taxon>Fabales</taxon>
        <taxon>Fabaceae</taxon>
        <taxon>Papilionoideae</taxon>
        <taxon>50 kb inversion clade</taxon>
        <taxon>NPAAA clade</taxon>
        <taxon>Hologalegina</taxon>
        <taxon>IRL clade</taxon>
        <taxon>Trifolieae</taxon>
        <taxon>Trifolium</taxon>
    </lineage>
</organism>
<dbReference type="AlphaFoldDB" id="A0A2K3MW84"/>
<reference evidence="1 2" key="2">
    <citation type="journal article" date="2017" name="Front. Plant Sci.">
        <title>Gene Classification and Mining of Molecular Markers Useful in Red Clover (Trifolium pratense) Breeding.</title>
        <authorList>
            <person name="Istvanek J."/>
            <person name="Dluhosova J."/>
            <person name="Dluhos P."/>
            <person name="Patkova L."/>
            <person name="Nedelnik J."/>
            <person name="Repkova J."/>
        </authorList>
    </citation>
    <scope>NUCLEOTIDE SEQUENCE [LARGE SCALE GENOMIC DNA]</scope>
    <source>
        <strain evidence="2">cv. Tatra</strain>
        <tissue evidence="1">Young leaves</tissue>
    </source>
</reference>
<proteinExistence type="predicted"/>
<reference evidence="1 2" key="1">
    <citation type="journal article" date="2014" name="Am. J. Bot.">
        <title>Genome assembly and annotation for red clover (Trifolium pratense; Fabaceae).</title>
        <authorList>
            <person name="Istvanek J."/>
            <person name="Jaros M."/>
            <person name="Krenek A."/>
            <person name="Repkova J."/>
        </authorList>
    </citation>
    <scope>NUCLEOTIDE SEQUENCE [LARGE SCALE GENOMIC DNA]</scope>
    <source>
        <strain evidence="2">cv. Tatra</strain>
        <tissue evidence="1">Young leaves</tissue>
    </source>
</reference>